<sequence length="158" mass="18191">MLCTTRESNPRPKQWHLRLLDQQSSQQKNNCLSVSPLVGLFARSKVLVLLWYKRVNEQTDHLMVSNRRRPWTLETPEALPGGKSSNYFSRLGRGERECQTLTDFFFFEKKKSLLLTKNHPVPSPAFRAGAPVNPLVARSLELCPVYGNRLTLHYMGHI</sequence>
<organism evidence="1">
    <name type="scientific">Spodoptera frugiperda</name>
    <name type="common">Fall armyworm</name>
    <dbReference type="NCBI Taxonomy" id="7108"/>
    <lineage>
        <taxon>Eukaryota</taxon>
        <taxon>Metazoa</taxon>
        <taxon>Ecdysozoa</taxon>
        <taxon>Arthropoda</taxon>
        <taxon>Hexapoda</taxon>
        <taxon>Insecta</taxon>
        <taxon>Pterygota</taxon>
        <taxon>Neoptera</taxon>
        <taxon>Endopterygota</taxon>
        <taxon>Lepidoptera</taxon>
        <taxon>Glossata</taxon>
        <taxon>Ditrysia</taxon>
        <taxon>Noctuoidea</taxon>
        <taxon>Noctuidae</taxon>
        <taxon>Amphipyrinae</taxon>
        <taxon>Spodoptera</taxon>
    </lineage>
</organism>
<gene>
    <name evidence="1" type="ORF">SFRICE_020903</name>
</gene>
<name>A0A2H1VDY2_SPOFR</name>
<reference evidence="1" key="1">
    <citation type="submission" date="2016-07" db="EMBL/GenBank/DDBJ databases">
        <authorList>
            <person name="Bretaudeau A."/>
        </authorList>
    </citation>
    <scope>NUCLEOTIDE SEQUENCE</scope>
    <source>
        <strain evidence="1">Rice</strain>
        <tissue evidence="1">Whole body</tissue>
    </source>
</reference>
<dbReference type="AlphaFoldDB" id="A0A2H1VDY2"/>
<protein>
    <submittedName>
        <fullName evidence="1">SFRICE_020903</fullName>
    </submittedName>
</protein>
<proteinExistence type="predicted"/>
<accession>A0A2H1VDY2</accession>
<evidence type="ECO:0000313" key="1">
    <source>
        <dbReference type="EMBL" id="SOQ39048.1"/>
    </source>
</evidence>
<dbReference type="EMBL" id="ODYU01002040">
    <property type="protein sequence ID" value="SOQ39048.1"/>
    <property type="molecule type" value="Genomic_DNA"/>
</dbReference>